<accession>A0A3P3VPI2</accession>
<dbReference type="GO" id="GO:0046872">
    <property type="term" value="F:metal ion binding"/>
    <property type="evidence" value="ECO:0007669"/>
    <property type="project" value="UniProtKB-KW"/>
</dbReference>
<evidence type="ECO:0000256" key="1">
    <source>
        <dbReference type="ARBA" id="ARBA00010587"/>
    </source>
</evidence>
<dbReference type="InterPro" id="IPR050669">
    <property type="entry name" value="Hemerythrin"/>
</dbReference>
<reference evidence="5 6" key="2">
    <citation type="submission" date="2018-12" db="EMBL/GenBank/DDBJ databases">
        <title>Simiduia agarivorans gen. nov., sp. nov., a marine, agarolytic bacterium isolated from shallow coastal water from Keelung, Taiwan.</title>
        <authorList>
            <person name="Shieh W.Y."/>
        </authorList>
    </citation>
    <scope>NUCLEOTIDE SEQUENCE [LARGE SCALE GENOMIC DNA]</scope>
    <source>
        <strain evidence="5 6">GTF-13</strain>
    </source>
</reference>
<name>A0A3P3VPI2_9GAMM</name>
<keyword evidence="3" id="KW-0408">Iron</keyword>
<evidence type="ECO:0000313" key="5">
    <source>
        <dbReference type="EMBL" id="RRJ84277.1"/>
    </source>
</evidence>
<gene>
    <name evidence="5" type="ORF">D0544_03990</name>
</gene>
<evidence type="ECO:0000313" key="6">
    <source>
        <dbReference type="Proteomes" id="UP000280792"/>
    </source>
</evidence>
<dbReference type="InterPro" id="IPR012827">
    <property type="entry name" value="Hemerythrin_metal-bd"/>
</dbReference>
<comment type="similarity">
    <text evidence="1">Belongs to the hemerythrin family.</text>
</comment>
<sequence length="162" mass="18916">MEKHRMNTRGNGYPEGVCQDGECASSTSVLWSKRLELGIERLDQEHRELVAGFSGLLLMLKQRASGEVVRQRFQHCFDLLLEHLRYEEELMVRYHYPRYNQHIMATSDLVKSVFEIGRRLDGQRSSGQLQGRIELAIQEGLFRHIDQVDRPLADYLRLRGMV</sequence>
<dbReference type="InterPro" id="IPR012312">
    <property type="entry name" value="Hemerythrin-like"/>
</dbReference>
<dbReference type="Proteomes" id="UP000280792">
    <property type="component" value="Unassembled WGS sequence"/>
</dbReference>
<dbReference type="NCBIfam" id="TIGR02481">
    <property type="entry name" value="hemeryth_dom"/>
    <property type="match status" value="1"/>
</dbReference>
<keyword evidence="6" id="KW-1185">Reference proteome</keyword>
<dbReference type="PANTHER" id="PTHR37164">
    <property type="entry name" value="BACTERIOHEMERYTHRIN"/>
    <property type="match status" value="1"/>
</dbReference>
<dbReference type="AlphaFoldDB" id="A0A3P3VPI2"/>
<feature type="domain" description="Hemerythrin-like" evidence="4">
    <location>
        <begin position="38"/>
        <end position="150"/>
    </location>
</feature>
<comment type="caution">
    <text evidence="5">The sequence shown here is derived from an EMBL/GenBank/DDBJ whole genome shotgun (WGS) entry which is preliminary data.</text>
</comment>
<reference evidence="5 6" key="1">
    <citation type="submission" date="2018-08" db="EMBL/GenBank/DDBJ databases">
        <authorList>
            <person name="Khan S.A."/>
        </authorList>
    </citation>
    <scope>NUCLEOTIDE SEQUENCE [LARGE SCALE GENOMIC DNA]</scope>
    <source>
        <strain evidence="5 6">GTF-13</strain>
    </source>
</reference>
<proteinExistence type="inferred from homology"/>
<protein>
    <recommendedName>
        <fullName evidence="4">Hemerythrin-like domain-containing protein</fullName>
    </recommendedName>
</protein>
<dbReference type="SUPFAM" id="SSF47188">
    <property type="entry name" value="Hemerythrin-like"/>
    <property type="match status" value="1"/>
</dbReference>
<dbReference type="Pfam" id="PF01814">
    <property type="entry name" value="Hemerythrin"/>
    <property type="match status" value="1"/>
</dbReference>
<evidence type="ECO:0000259" key="4">
    <source>
        <dbReference type="Pfam" id="PF01814"/>
    </source>
</evidence>
<dbReference type="CDD" id="cd12107">
    <property type="entry name" value="Hemerythrin"/>
    <property type="match status" value="1"/>
</dbReference>
<dbReference type="Gene3D" id="1.20.120.50">
    <property type="entry name" value="Hemerythrin-like"/>
    <property type="match status" value="1"/>
</dbReference>
<dbReference type="EMBL" id="QWEZ01000001">
    <property type="protein sequence ID" value="RRJ84277.1"/>
    <property type="molecule type" value="Genomic_DNA"/>
</dbReference>
<evidence type="ECO:0000256" key="2">
    <source>
        <dbReference type="ARBA" id="ARBA00022723"/>
    </source>
</evidence>
<organism evidence="5 6">
    <name type="scientific">Aestuariirhabdus litorea</name>
    <dbReference type="NCBI Taxonomy" id="2528527"/>
    <lineage>
        <taxon>Bacteria</taxon>
        <taxon>Pseudomonadati</taxon>
        <taxon>Pseudomonadota</taxon>
        <taxon>Gammaproteobacteria</taxon>
        <taxon>Oceanospirillales</taxon>
        <taxon>Aestuariirhabdaceae</taxon>
        <taxon>Aestuariirhabdus</taxon>
    </lineage>
</organism>
<keyword evidence="2" id="KW-0479">Metal-binding</keyword>
<dbReference type="PANTHER" id="PTHR37164:SF1">
    <property type="entry name" value="BACTERIOHEMERYTHRIN"/>
    <property type="match status" value="1"/>
</dbReference>
<evidence type="ECO:0000256" key="3">
    <source>
        <dbReference type="ARBA" id="ARBA00023004"/>
    </source>
</evidence>
<dbReference type="InterPro" id="IPR035938">
    <property type="entry name" value="Hemerythrin-like_sf"/>
</dbReference>